<reference evidence="10" key="1">
    <citation type="submission" date="2019-07" db="EMBL/GenBank/DDBJ databases">
        <authorList>
            <person name="Wongkuna S."/>
            <person name="Scaria J."/>
        </authorList>
    </citation>
    <scope>NUCLEOTIDE SEQUENCE [LARGE SCALE GENOMIC DNA]</scope>
    <source>
        <strain evidence="10">SW178</strain>
    </source>
</reference>
<dbReference type="OrthoDB" id="9793390at2"/>
<evidence type="ECO:0000256" key="4">
    <source>
        <dbReference type="ARBA" id="ARBA00022475"/>
    </source>
</evidence>
<keyword evidence="7 9" id="KW-0472">Membrane</keyword>
<name>A0A5M9HZF3_9FIRM</name>
<keyword evidence="4" id="KW-1003">Cell membrane</keyword>
<organism evidence="10 11">
    <name type="scientific">Mediterraneibacter catenae</name>
    <dbReference type="NCBI Taxonomy" id="2594882"/>
    <lineage>
        <taxon>Bacteria</taxon>
        <taxon>Bacillati</taxon>
        <taxon>Bacillota</taxon>
        <taxon>Clostridia</taxon>
        <taxon>Lachnospirales</taxon>
        <taxon>Lachnospiraceae</taxon>
        <taxon>Mediterraneibacter</taxon>
    </lineage>
</organism>
<feature type="transmembrane region" description="Helical" evidence="9">
    <location>
        <begin position="244"/>
        <end position="261"/>
    </location>
</feature>
<keyword evidence="6 9" id="KW-1133">Transmembrane helix</keyword>
<evidence type="ECO:0000313" key="10">
    <source>
        <dbReference type="EMBL" id="KAA8502290.1"/>
    </source>
</evidence>
<keyword evidence="3" id="KW-0813">Transport</keyword>
<feature type="transmembrane region" description="Helical" evidence="9">
    <location>
        <begin position="177"/>
        <end position="200"/>
    </location>
</feature>
<keyword evidence="11" id="KW-1185">Reference proteome</keyword>
<dbReference type="PANTHER" id="PTHR21716:SF53">
    <property type="entry name" value="PERMEASE PERM-RELATED"/>
    <property type="match status" value="1"/>
</dbReference>
<comment type="subcellular location">
    <subcellularLocation>
        <location evidence="1">Cell membrane</location>
        <topology evidence="1">Multi-pass membrane protein</topology>
    </subcellularLocation>
</comment>
<keyword evidence="5 9" id="KW-0812">Transmembrane</keyword>
<comment type="similarity">
    <text evidence="2">Belongs to the autoinducer-2 exporter (AI-2E) (TC 2.A.86) family.</text>
</comment>
<evidence type="ECO:0000256" key="7">
    <source>
        <dbReference type="ARBA" id="ARBA00023136"/>
    </source>
</evidence>
<dbReference type="PANTHER" id="PTHR21716">
    <property type="entry name" value="TRANSMEMBRANE PROTEIN"/>
    <property type="match status" value="1"/>
</dbReference>
<evidence type="ECO:0000256" key="2">
    <source>
        <dbReference type="ARBA" id="ARBA00009773"/>
    </source>
</evidence>
<sequence>MNLDNESIKKLRQLILFTIVLLIALWNYAIIFEWIGVAFGIIFPFLLGGAIAFVLNVPMSFLEEKIFRNRYLKGKKVAERLARPVCLVLTIAIVIGVVVLVMFVVIPELTTTVISLGKTIRDFIPAAQRFLEDVFADNSEISKWLNGLNLNVDRIIESAVAFFQNGAGDVLNSTMSAIGSIVSGVATFVIAFVFACYVLLQKEKLRVQVTKVLYAFLPEKRVGWCLEVCSLTAKSFSSFLTGQCVEALILGMMFFIVMSILNMPYTLLVAVLIAFTALIPIFGAFIGCFIGAFLILMVDPLQALIFVIMFLILQQIEGNLIYPKVVGASVGLPSIWVLAAVTIGGNLLGIVGMLIFIPIVSVVYTLFRASVYKRLKKKHRDLKTGRMEKPESPVENDERGTTAKK</sequence>
<dbReference type="Pfam" id="PF01594">
    <property type="entry name" value="AI-2E_transport"/>
    <property type="match status" value="1"/>
</dbReference>
<feature type="transmembrane region" description="Helical" evidence="9">
    <location>
        <begin position="12"/>
        <end position="31"/>
    </location>
</feature>
<dbReference type="InterPro" id="IPR002549">
    <property type="entry name" value="AI-2E-like"/>
</dbReference>
<dbReference type="EMBL" id="VMSO01000003">
    <property type="protein sequence ID" value="KAA8502290.1"/>
    <property type="molecule type" value="Genomic_DNA"/>
</dbReference>
<dbReference type="GO" id="GO:0055085">
    <property type="term" value="P:transmembrane transport"/>
    <property type="evidence" value="ECO:0007669"/>
    <property type="project" value="TreeGrafter"/>
</dbReference>
<dbReference type="Proteomes" id="UP000322025">
    <property type="component" value="Unassembled WGS sequence"/>
</dbReference>
<protein>
    <submittedName>
        <fullName evidence="10">AI-2E family transporter</fullName>
    </submittedName>
</protein>
<dbReference type="RefSeq" id="WP_087150327.1">
    <property type="nucleotide sequence ID" value="NZ_VMSO01000003.1"/>
</dbReference>
<feature type="transmembrane region" description="Helical" evidence="9">
    <location>
        <begin position="267"/>
        <end position="296"/>
    </location>
</feature>
<feature type="transmembrane region" description="Helical" evidence="9">
    <location>
        <begin position="334"/>
        <end position="367"/>
    </location>
</feature>
<evidence type="ECO:0000256" key="1">
    <source>
        <dbReference type="ARBA" id="ARBA00004651"/>
    </source>
</evidence>
<feature type="transmembrane region" description="Helical" evidence="9">
    <location>
        <begin position="81"/>
        <end position="106"/>
    </location>
</feature>
<gene>
    <name evidence="10" type="ORF">FNY66_03975</name>
</gene>
<evidence type="ECO:0000256" key="6">
    <source>
        <dbReference type="ARBA" id="ARBA00022989"/>
    </source>
</evidence>
<evidence type="ECO:0000256" key="9">
    <source>
        <dbReference type="SAM" id="Phobius"/>
    </source>
</evidence>
<feature type="transmembrane region" description="Helical" evidence="9">
    <location>
        <begin position="37"/>
        <end position="61"/>
    </location>
</feature>
<dbReference type="AlphaFoldDB" id="A0A5M9HZF3"/>
<evidence type="ECO:0000256" key="8">
    <source>
        <dbReference type="SAM" id="MobiDB-lite"/>
    </source>
</evidence>
<evidence type="ECO:0000256" key="5">
    <source>
        <dbReference type="ARBA" id="ARBA00022692"/>
    </source>
</evidence>
<evidence type="ECO:0000256" key="3">
    <source>
        <dbReference type="ARBA" id="ARBA00022448"/>
    </source>
</evidence>
<proteinExistence type="inferred from homology"/>
<feature type="region of interest" description="Disordered" evidence="8">
    <location>
        <begin position="381"/>
        <end position="405"/>
    </location>
</feature>
<comment type="caution">
    <text evidence="10">The sequence shown here is derived from an EMBL/GenBank/DDBJ whole genome shotgun (WGS) entry which is preliminary data.</text>
</comment>
<accession>A0A5M9HZF3</accession>
<evidence type="ECO:0000313" key="11">
    <source>
        <dbReference type="Proteomes" id="UP000322025"/>
    </source>
</evidence>
<feature type="compositionally biased region" description="Basic and acidic residues" evidence="8">
    <location>
        <begin position="382"/>
        <end position="405"/>
    </location>
</feature>
<dbReference type="GO" id="GO:0005886">
    <property type="term" value="C:plasma membrane"/>
    <property type="evidence" value="ECO:0007669"/>
    <property type="project" value="UniProtKB-SubCell"/>
</dbReference>
<feature type="transmembrane region" description="Helical" evidence="9">
    <location>
        <begin position="303"/>
        <end position="322"/>
    </location>
</feature>